<organism evidence="3 4">
    <name type="scientific">Paenibacillus eucommiae</name>
    <dbReference type="NCBI Taxonomy" id="1355755"/>
    <lineage>
        <taxon>Bacteria</taxon>
        <taxon>Bacillati</taxon>
        <taxon>Bacillota</taxon>
        <taxon>Bacilli</taxon>
        <taxon>Bacillales</taxon>
        <taxon>Paenibacillaceae</taxon>
        <taxon>Paenibacillus</taxon>
    </lineage>
</organism>
<dbReference type="RefSeq" id="WP_209969872.1">
    <property type="nucleotide sequence ID" value="NZ_JAGGLB010000002.1"/>
</dbReference>
<comment type="caution">
    <text evidence="3">The sequence shown here is derived from an EMBL/GenBank/DDBJ whole genome shotgun (WGS) entry which is preliminary data.</text>
</comment>
<protein>
    <recommendedName>
        <fullName evidence="5">DUF454 family protein</fullName>
    </recommendedName>
</protein>
<keyword evidence="2" id="KW-0812">Transmembrane</keyword>
<evidence type="ECO:0008006" key="5">
    <source>
        <dbReference type="Google" id="ProtNLM"/>
    </source>
</evidence>
<reference evidence="3 4" key="1">
    <citation type="submission" date="2021-03" db="EMBL/GenBank/DDBJ databases">
        <title>Genomic Encyclopedia of Type Strains, Phase IV (KMG-IV): sequencing the most valuable type-strain genomes for metagenomic binning, comparative biology and taxonomic classification.</title>
        <authorList>
            <person name="Goeker M."/>
        </authorList>
    </citation>
    <scope>NUCLEOTIDE SEQUENCE [LARGE SCALE GENOMIC DNA]</scope>
    <source>
        <strain evidence="3 4">DSM 26048</strain>
    </source>
</reference>
<accession>A0ABS4INB6</accession>
<feature type="transmembrane region" description="Helical" evidence="2">
    <location>
        <begin position="12"/>
        <end position="41"/>
    </location>
</feature>
<keyword evidence="2" id="KW-0472">Membrane</keyword>
<name>A0ABS4INB6_9BACL</name>
<dbReference type="EMBL" id="JAGGLB010000002">
    <property type="protein sequence ID" value="MBP1989064.1"/>
    <property type="molecule type" value="Genomic_DNA"/>
</dbReference>
<dbReference type="Proteomes" id="UP001519287">
    <property type="component" value="Unassembled WGS sequence"/>
</dbReference>
<evidence type="ECO:0000256" key="1">
    <source>
        <dbReference type="SAM" id="MobiDB-lite"/>
    </source>
</evidence>
<evidence type="ECO:0000256" key="2">
    <source>
        <dbReference type="SAM" id="Phobius"/>
    </source>
</evidence>
<feature type="compositionally biased region" description="Basic and acidic residues" evidence="1">
    <location>
        <begin position="77"/>
        <end position="86"/>
    </location>
</feature>
<keyword evidence="2" id="KW-1133">Transmembrane helix</keyword>
<feature type="region of interest" description="Disordered" evidence="1">
    <location>
        <begin position="47"/>
        <end position="86"/>
    </location>
</feature>
<gene>
    <name evidence="3" type="ORF">J2Z66_000659</name>
</gene>
<evidence type="ECO:0000313" key="3">
    <source>
        <dbReference type="EMBL" id="MBP1989064.1"/>
    </source>
</evidence>
<evidence type="ECO:0000313" key="4">
    <source>
        <dbReference type="Proteomes" id="UP001519287"/>
    </source>
</evidence>
<proteinExistence type="predicted"/>
<keyword evidence="4" id="KW-1185">Reference proteome</keyword>
<sequence>MRRRFTTSGYIILGLLAIGLIMSLRMLIVPICVFGIIFLLYKFPPSKWGMNRSTSGKPGRKKSKNATFRVIQGNKGNDSEDRPKYH</sequence>